<keyword evidence="4" id="KW-1003">Cell membrane</keyword>
<evidence type="ECO:0000256" key="3">
    <source>
        <dbReference type="ARBA" id="ARBA00022448"/>
    </source>
</evidence>
<proteinExistence type="inferred from homology"/>
<keyword evidence="3" id="KW-0813">Transport</keyword>
<reference evidence="12" key="1">
    <citation type="journal article" date="2019" name="Int. J. Syst. Evol. Microbiol.">
        <title>The Global Catalogue of Microorganisms (GCM) 10K type strain sequencing project: providing services to taxonomists for standard genome sequencing and annotation.</title>
        <authorList>
            <consortium name="The Broad Institute Genomics Platform"/>
            <consortium name="The Broad Institute Genome Sequencing Center for Infectious Disease"/>
            <person name="Wu L."/>
            <person name="Ma J."/>
        </authorList>
    </citation>
    <scope>NUCLEOTIDE SEQUENCE [LARGE SCALE GENOMIC DNA]</scope>
    <source>
        <strain evidence="12">CCUG 2113</strain>
    </source>
</reference>
<evidence type="ECO:0000256" key="7">
    <source>
        <dbReference type="ARBA" id="ARBA00022927"/>
    </source>
</evidence>
<evidence type="ECO:0000313" key="11">
    <source>
        <dbReference type="EMBL" id="MFC3936053.1"/>
    </source>
</evidence>
<dbReference type="Pfam" id="PF21687">
    <property type="entry name" value="T2SSK_1st"/>
    <property type="match status" value="1"/>
</dbReference>
<gene>
    <name evidence="11" type="ORF">ACFOW3_15685</name>
</gene>
<comment type="caution">
    <text evidence="11">The sequence shown here is derived from an EMBL/GenBank/DDBJ whole genome shotgun (WGS) entry which is preliminary data.</text>
</comment>
<keyword evidence="7" id="KW-0653">Protein transport</keyword>
<comment type="subcellular location">
    <subcellularLocation>
        <location evidence="1">Cell inner membrane</location>
    </subcellularLocation>
</comment>
<organism evidence="11 12">
    <name type="scientific">Acidovorax facilis</name>
    <dbReference type="NCBI Taxonomy" id="12917"/>
    <lineage>
        <taxon>Bacteria</taxon>
        <taxon>Pseudomonadati</taxon>
        <taxon>Pseudomonadota</taxon>
        <taxon>Betaproteobacteria</taxon>
        <taxon>Burkholderiales</taxon>
        <taxon>Comamonadaceae</taxon>
        <taxon>Acidovorax</taxon>
    </lineage>
</organism>
<name>A0ABV8DCF3_9BURK</name>
<evidence type="ECO:0000256" key="6">
    <source>
        <dbReference type="ARBA" id="ARBA00022692"/>
    </source>
</evidence>
<keyword evidence="12" id="KW-1185">Reference proteome</keyword>
<dbReference type="EMBL" id="JBHSAJ010000048">
    <property type="protein sequence ID" value="MFC3936053.1"/>
    <property type="molecule type" value="Genomic_DNA"/>
</dbReference>
<dbReference type="PANTHER" id="PTHR38831">
    <property type="entry name" value="TYPE II SECRETION SYSTEM PROTEIN K"/>
    <property type="match status" value="1"/>
</dbReference>
<keyword evidence="8" id="KW-1133">Transmembrane helix</keyword>
<keyword evidence="5" id="KW-0997">Cell inner membrane</keyword>
<evidence type="ECO:0000259" key="10">
    <source>
        <dbReference type="Pfam" id="PF21687"/>
    </source>
</evidence>
<evidence type="ECO:0000256" key="8">
    <source>
        <dbReference type="ARBA" id="ARBA00022989"/>
    </source>
</evidence>
<evidence type="ECO:0000256" key="9">
    <source>
        <dbReference type="ARBA" id="ARBA00023136"/>
    </source>
</evidence>
<evidence type="ECO:0000256" key="2">
    <source>
        <dbReference type="ARBA" id="ARBA00007246"/>
    </source>
</evidence>
<dbReference type="Gene3D" id="1.10.40.60">
    <property type="entry name" value="EpsJ-like"/>
    <property type="match status" value="1"/>
</dbReference>
<feature type="domain" description="T2SS protein K first SAM-like" evidence="10">
    <location>
        <begin position="100"/>
        <end position="189"/>
    </location>
</feature>
<comment type="similarity">
    <text evidence="2">Belongs to the GSP K family.</text>
</comment>
<dbReference type="InterPro" id="IPR049031">
    <property type="entry name" value="T2SSK_SAM-like_1st"/>
</dbReference>
<dbReference type="RefSeq" id="WP_055396814.1">
    <property type="nucleotide sequence ID" value="NZ_JAMXAX010000016.1"/>
</dbReference>
<evidence type="ECO:0000256" key="1">
    <source>
        <dbReference type="ARBA" id="ARBA00004533"/>
    </source>
</evidence>
<dbReference type="PANTHER" id="PTHR38831:SF1">
    <property type="entry name" value="TYPE II SECRETION SYSTEM PROTEIN K-RELATED"/>
    <property type="match status" value="1"/>
</dbReference>
<dbReference type="InterPro" id="IPR005628">
    <property type="entry name" value="GspK"/>
</dbReference>
<evidence type="ECO:0000256" key="5">
    <source>
        <dbReference type="ARBA" id="ARBA00022519"/>
    </source>
</evidence>
<dbReference type="Proteomes" id="UP001595693">
    <property type="component" value="Unassembled WGS sequence"/>
</dbReference>
<dbReference type="InterPro" id="IPR038072">
    <property type="entry name" value="GspK_central_sf"/>
</dbReference>
<evidence type="ECO:0000256" key="4">
    <source>
        <dbReference type="ARBA" id="ARBA00022475"/>
    </source>
</evidence>
<protein>
    <submittedName>
        <fullName evidence="11">General secretion pathway protein GspK</fullName>
    </submittedName>
</protein>
<accession>A0ABV8DCF3</accession>
<dbReference type="SUPFAM" id="SSF158544">
    <property type="entry name" value="GspK insert domain-like"/>
    <property type="match status" value="1"/>
</dbReference>
<sequence length="304" mass="32846">MKRSKHGSRGAALILVLWLVASLSLVVMASSRGIRQQTQRAALDLERLRAESVLDAAIQLTAQRMMSEKTADSWYRIQRLPMGSNDIWVEVTPSGGLVDVNVASEALLQALFQRAGGLSSGEAAILTSRVRDFIDPDDTPGGVGGAEAAQYRAAGWPSLPRNGALDDLSELRSVLGMTSELYEIIAPHLGINGQQRIEIDSAPPALIDVLTGQPGLGARIHNSPPETRAGVLLTGAAAEFFSPARAGGGLTVRLNAFVRAEGDRWWQREAWIDLSERPGGLTPWTTLSLEPTRRLNKPEQEFKP</sequence>
<keyword evidence="9" id="KW-0472">Membrane</keyword>
<evidence type="ECO:0000313" key="12">
    <source>
        <dbReference type="Proteomes" id="UP001595693"/>
    </source>
</evidence>
<keyword evidence="6" id="KW-0812">Transmembrane</keyword>